<feature type="transmembrane region" description="Helical" evidence="2">
    <location>
        <begin position="21"/>
        <end position="39"/>
    </location>
</feature>
<reference evidence="5" key="1">
    <citation type="submission" date="2009-12" db="EMBL/GenBank/DDBJ databases">
        <title>Complete sequence of Treponema primitia strain ZAS-2.</title>
        <authorList>
            <person name="Tetu S.G."/>
            <person name="Matson E."/>
            <person name="Ren Q."/>
            <person name="Seshadri R."/>
            <person name="Elbourne L."/>
            <person name="Hassan K.A."/>
            <person name="Durkin A."/>
            <person name="Radune D."/>
            <person name="Mohamoud Y."/>
            <person name="Shay R."/>
            <person name="Jin S."/>
            <person name="Zhang X."/>
            <person name="Lucey K."/>
            <person name="Ballor N.R."/>
            <person name="Ottesen E."/>
            <person name="Rosenthal R."/>
            <person name="Allen A."/>
            <person name="Leadbetter J.R."/>
            <person name="Paulsen I.T."/>
        </authorList>
    </citation>
    <scope>NUCLEOTIDE SEQUENCE [LARGE SCALE GENOMIC DNA]</scope>
    <source>
        <strain evidence="5">ATCC BAA-887 / DSM 12427 / ZAS-2</strain>
    </source>
</reference>
<dbReference type="OrthoDB" id="9792444at2"/>
<dbReference type="HOGENOM" id="CLU_333420_0_0_12"/>
<accession>F5YIM9</accession>
<feature type="domain" description="GLUG" evidence="3">
    <location>
        <begin position="503"/>
        <end position="528"/>
    </location>
</feature>
<evidence type="ECO:0000313" key="5">
    <source>
        <dbReference type="Proteomes" id="UP000009223"/>
    </source>
</evidence>
<dbReference type="eggNOG" id="COG5492">
    <property type="taxonomic scope" value="Bacteria"/>
</dbReference>
<dbReference type="EMBL" id="CP001843">
    <property type="protein sequence ID" value="AEF86450.1"/>
    <property type="molecule type" value="Genomic_DNA"/>
</dbReference>
<feature type="region of interest" description="Disordered" evidence="1">
    <location>
        <begin position="76"/>
        <end position="95"/>
    </location>
</feature>
<dbReference type="Gene3D" id="2.160.20.110">
    <property type="match status" value="1"/>
</dbReference>
<evidence type="ECO:0000313" key="4">
    <source>
        <dbReference type="EMBL" id="AEF86450.1"/>
    </source>
</evidence>
<keyword evidence="5" id="KW-1185">Reference proteome</keyword>
<dbReference type="KEGG" id="tpi:TREPR_0868"/>
<organism evidence="4 5">
    <name type="scientific">Treponema primitia (strain ATCC BAA-887 / DSM 12427 / ZAS-2)</name>
    <dbReference type="NCBI Taxonomy" id="545694"/>
    <lineage>
        <taxon>Bacteria</taxon>
        <taxon>Pseudomonadati</taxon>
        <taxon>Spirochaetota</taxon>
        <taxon>Spirochaetia</taxon>
        <taxon>Spirochaetales</taxon>
        <taxon>Treponemataceae</taxon>
        <taxon>Treponema</taxon>
    </lineage>
</organism>
<dbReference type="STRING" id="545694.TREPR_0868"/>
<dbReference type="RefSeq" id="WP_015709182.1">
    <property type="nucleotide sequence ID" value="NC_015578.1"/>
</dbReference>
<dbReference type="InterPro" id="IPR011493">
    <property type="entry name" value="GLUG"/>
</dbReference>
<name>F5YIM9_TREPZ</name>
<keyword evidence="2" id="KW-0472">Membrane</keyword>
<evidence type="ECO:0000256" key="1">
    <source>
        <dbReference type="SAM" id="MobiDB-lite"/>
    </source>
</evidence>
<dbReference type="Proteomes" id="UP000009223">
    <property type="component" value="Chromosome"/>
</dbReference>
<keyword evidence="2" id="KW-0812">Transmembrane</keyword>
<dbReference type="AlphaFoldDB" id="F5YIM9"/>
<evidence type="ECO:0000256" key="2">
    <source>
        <dbReference type="SAM" id="Phobius"/>
    </source>
</evidence>
<reference evidence="4 5" key="2">
    <citation type="journal article" date="2011" name="ISME J.">
        <title>RNA-seq reveals cooperative metabolic interactions between two termite-gut spirochete species in co-culture.</title>
        <authorList>
            <person name="Rosenthal A.Z."/>
            <person name="Matson E.G."/>
            <person name="Eldar A."/>
            <person name="Leadbetter J.R."/>
        </authorList>
    </citation>
    <scope>NUCLEOTIDE SEQUENCE [LARGE SCALE GENOMIC DNA]</scope>
    <source>
        <strain evidence="5">ATCC BAA-887 / DSM 12427 / ZAS-2</strain>
    </source>
</reference>
<sequence>MMNGKADKNGAWHQNGDSHLFWAKGAWHLLGFVMALLMAGCAATVGGPEGGPVGGGLGGPAGTVRVEVSGLGLGTELGTEPETALGTEPEPVSGVSATPKLQAVPQGPQRTAYPTPPPVGGLDYTYTWKKSGTEMDPQPEEVSAGNYILAVGAYTLYVEAYDDSVPDNKLVGTGTEDITVANGQSQTVTVTLKPVTGAGAGTLAYTITYPAGTTVLSLTLQNLADEGGEPIVLTPTTTPPTTLTGTKAGLAAGDYLLRAELLNSAGYAGMSETVHIYGNMTTYVGGPSTDPTAASFEFTAKDFAAGDPALIGEYTGTFTVEKSVDGRLIKSITPTDITDPILIGRRADEQVFLNIDSEGNLQFRDPDAAGFVPIGSYAEFQLINTQLGPDHSDDKYKQEADLDLLGGAPGVWGGEQWDAVGFDYDNSFTGTFDGGGKAIRNLYINKSSSVQGLFGWVGEGGTVQNVRIASGSVTSDLFVGGVAGYNEGIITDCSNSGTVTSESYYAGGVVGNNNYGSITACYNTGSVSGNGYAGGVVGSNSGPITACYNIGPVSGNSQVGGVVGSNSGPITACYNTGPVYGTTYAGGVVGESHGSTITACYNTGPVSGNGYVGGVVGESHGSTITACYWKDVGGAASAGVGGDLGDSGTTKFGGSSWPTNNATNSWGIGNDPDTGFYWKSLGNSATPVYPTLYWQE</sequence>
<keyword evidence="2" id="KW-1133">Transmembrane helix</keyword>
<feature type="domain" description="GLUG" evidence="3">
    <location>
        <begin position="479"/>
        <end position="500"/>
    </location>
</feature>
<dbReference type="Pfam" id="PF07581">
    <property type="entry name" value="Glug"/>
    <property type="match status" value="2"/>
</dbReference>
<feature type="compositionally biased region" description="Low complexity" evidence="1">
    <location>
        <begin position="76"/>
        <end position="91"/>
    </location>
</feature>
<protein>
    <submittedName>
        <fullName evidence="4">Glug</fullName>
    </submittedName>
</protein>
<evidence type="ECO:0000259" key="3">
    <source>
        <dbReference type="Pfam" id="PF07581"/>
    </source>
</evidence>
<gene>
    <name evidence="4" type="ordered locus">TREPR_0868</name>
</gene>
<proteinExistence type="predicted"/>